<dbReference type="Pfam" id="PF13359">
    <property type="entry name" value="DDE_Tnp_4"/>
    <property type="match status" value="1"/>
</dbReference>
<feature type="compositionally biased region" description="Acidic residues" evidence="8">
    <location>
        <begin position="288"/>
        <end position="308"/>
    </location>
</feature>
<comment type="subcellular location">
    <subcellularLocation>
        <location evidence="2">Nucleus</location>
    </subcellularLocation>
</comment>
<protein>
    <recommendedName>
        <fullName evidence="13">DDE Tnp4 domain-containing protein</fullName>
    </recommendedName>
</protein>
<evidence type="ECO:0000259" key="10">
    <source>
        <dbReference type="Pfam" id="PF26138"/>
    </source>
</evidence>
<dbReference type="InterPro" id="IPR027806">
    <property type="entry name" value="HARBI1_dom"/>
</dbReference>
<feature type="domain" description="DUF8040" evidence="10">
    <location>
        <begin position="12"/>
        <end position="103"/>
    </location>
</feature>
<evidence type="ECO:0000256" key="3">
    <source>
        <dbReference type="ARBA" id="ARBA00006958"/>
    </source>
</evidence>
<evidence type="ECO:0000256" key="8">
    <source>
        <dbReference type="SAM" id="MobiDB-lite"/>
    </source>
</evidence>
<comment type="cofactor">
    <cofactor evidence="1">
        <name>a divalent metal cation</name>
        <dbReference type="ChEBI" id="CHEBI:60240"/>
    </cofactor>
</comment>
<name>A0AAV9C5F7_ACOCL</name>
<comment type="caution">
    <text evidence="11">The sequence shown here is derived from an EMBL/GenBank/DDBJ whole genome shotgun (WGS) entry which is preliminary data.</text>
</comment>
<gene>
    <name evidence="11" type="ORF">QJS10_CPB21g01045</name>
</gene>
<keyword evidence="12" id="KW-1185">Reference proteome</keyword>
<evidence type="ECO:0000256" key="6">
    <source>
        <dbReference type="ARBA" id="ARBA00022801"/>
    </source>
</evidence>
<feature type="region of interest" description="Disordered" evidence="8">
    <location>
        <begin position="282"/>
        <end position="317"/>
    </location>
</feature>
<keyword evidence="6" id="KW-0378">Hydrolase</keyword>
<accession>A0AAV9C5F7</accession>
<dbReference type="EMBL" id="JAUJYO010000021">
    <property type="protein sequence ID" value="KAK1283956.1"/>
    <property type="molecule type" value="Genomic_DNA"/>
</dbReference>
<evidence type="ECO:0000256" key="1">
    <source>
        <dbReference type="ARBA" id="ARBA00001968"/>
    </source>
</evidence>
<dbReference type="PANTHER" id="PTHR22930:SF259">
    <property type="entry name" value="OS08G0106900 PROTEIN"/>
    <property type="match status" value="1"/>
</dbReference>
<evidence type="ECO:0000256" key="2">
    <source>
        <dbReference type="ARBA" id="ARBA00004123"/>
    </source>
</evidence>
<dbReference type="Pfam" id="PF26138">
    <property type="entry name" value="DUF8040"/>
    <property type="match status" value="1"/>
</dbReference>
<dbReference type="GO" id="GO:0004518">
    <property type="term" value="F:nuclease activity"/>
    <property type="evidence" value="ECO:0007669"/>
    <property type="project" value="UniProtKB-KW"/>
</dbReference>
<evidence type="ECO:0000256" key="7">
    <source>
        <dbReference type="ARBA" id="ARBA00023242"/>
    </source>
</evidence>
<reference evidence="11" key="2">
    <citation type="submission" date="2023-06" db="EMBL/GenBank/DDBJ databases">
        <authorList>
            <person name="Ma L."/>
            <person name="Liu K.-W."/>
            <person name="Li Z."/>
            <person name="Hsiao Y.-Y."/>
            <person name="Qi Y."/>
            <person name="Fu T."/>
            <person name="Tang G."/>
            <person name="Zhang D."/>
            <person name="Sun W.-H."/>
            <person name="Liu D.-K."/>
            <person name="Li Y."/>
            <person name="Chen G.-Z."/>
            <person name="Liu X.-D."/>
            <person name="Liao X.-Y."/>
            <person name="Jiang Y.-T."/>
            <person name="Yu X."/>
            <person name="Hao Y."/>
            <person name="Huang J."/>
            <person name="Zhao X.-W."/>
            <person name="Ke S."/>
            <person name="Chen Y.-Y."/>
            <person name="Wu W.-L."/>
            <person name="Hsu J.-L."/>
            <person name="Lin Y.-F."/>
            <person name="Huang M.-D."/>
            <person name="Li C.-Y."/>
            <person name="Huang L."/>
            <person name="Wang Z.-W."/>
            <person name="Zhao X."/>
            <person name="Zhong W.-Y."/>
            <person name="Peng D.-H."/>
            <person name="Ahmad S."/>
            <person name="Lan S."/>
            <person name="Zhang J.-S."/>
            <person name="Tsai W.-C."/>
            <person name="Van De Peer Y."/>
            <person name="Liu Z.-J."/>
        </authorList>
    </citation>
    <scope>NUCLEOTIDE SEQUENCE</scope>
    <source>
        <strain evidence="11">CP</strain>
        <tissue evidence="11">Leaves</tissue>
    </source>
</reference>
<evidence type="ECO:0000259" key="9">
    <source>
        <dbReference type="Pfam" id="PF13359"/>
    </source>
</evidence>
<sequence length="340" mass="39298">MPVERIYGKEEQSYMRQLLNDSAQQENCRKVYRMKQHVFLNFCNLLKSKGLLHDTRSISVEEQVAMFLLIVGQNQRYGVTQDRLRRCAWTVSTYFNQVLNAVISLGDDLWVKLESSTPSRIQNDPLMFPYFKDCVGAIDGTYVKATIWGQETARFRNRKGDLSQNVLAACNFDMEFTYVLSGWEGSAADARVLRDALSRTHNLRIPSGKYYLADAGYPNRPQFLVPYKGVRYHLQDYDRSSTRNAKEMFNHRHSKLRNVIERTFGVVKNRFAILKGKKDRDDVANEFSDGESSDSDEDSSDFDADEEGLFQGNTQMSLEDIKRMADNMRDTIANSMWRET</sequence>
<organism evidence="11 12">
    <name type="scientific">Acorus calamus</name>
    <name type="common">Sweet flag</name>
    <dbReference type="NCBI Taxonomy" id="4465"/>
    <lineage>
        <taxon>Eukaryota</taxon>
        <taxon>Viridiplantae</taxon>
        <taxon>Streptophyta</taxon>
        <taxon>Embryophyta</taxon>
        <taxon>Tracheophyta</taxon>
        <taxon>Spermatophyta</taxon>
        <taxon>Magnoliopsida</taxon>
        <taxon>Liliopsida</taxon>
        <taxon>Acoraceae</taxon>
        <taxon>Acorus</taxon>
    </lineage>
</organism>
<keyword evidence="5" id="KW-0479">Metal-binding</keyword>
<dbReference type="AlphaFoldDB" id="A0AAV9C5F7"/>
<evidence type="ECO:0000313" key="12">
    <source>
        <dbReference type="Proteomes" id="UP001180020"/>
    </source>
</evidence>
<evidence type="ECO:0008006" key="13">
    <source>
        <dbReference type="Google" id="ProtNLM"/>
    </source>
</evidence>
<dbReference type="Proteomes" id="UP001180020">
    <property type="component" value="Unassembled WGS sequence"/>
</dbReference>
<dbReference type="InterPro" id="IPR045249">
    <property type="entry name" value="HARBI1-like"/>
</dbReference>
<dbReference type="GO" id="GO:0005634">
    <property type="term" value="C:nucleus"/>
    <property type="evidence" value="ECO:0007669"/>
    <property type="project" value="UniProtKB-SubCell"/>
</dbReference>
<reference evidence="11" key="1">
    <citation type="journal article" date="2023" name="Nat. Commun.">
        <title>Diploid and tetraploid genomes of Acorus and the evolution of monocots.</title>
        <authorList>
            <person name="Ma L."/>
            <person name="Liu K.W."/>
            <person name="Li Z."/>
            <person name="Hsiao Y.Y."/>
            <person name="Qi Y."/>
            <person name="Fu T."/>
            <person name="Tang G.D."/>
            <person name="Zhang D."/>
            <person name="Sun W.H."/>
            <person name="Liu D.K."/>
            <person name="Li Y."/>
            <person name="Chen G.Z."/>
            <person name="Liu X.D."/>
            <person name="Liao X.Y."/>
            <person name="Jiang Y.T."/>
            <person name="Yu X."/>
            <person name="Hao Y."/>
            <person name="Huang J."/>
            <person name="Zhao X.W."/>
            <person name="Ke S."/>
            <person name="Chen Y.Y."/>
            <person name="Wu W.L."/>
            <person name="Hsu J.L."/>
            <person name="Lin Y.F."/>
            <person name="Huang M.D."/>
            <person name="Li C.Y."/>
            <person name="Huang L."/>
            <person name="Wang Z.W."/>
            <person name="Zhao X."/>
            <person name="Zhong W.Y."/>
            <person name="Peng D.H."/>
            <person name="Ahmad S."/>
            <person name="Lan S."/>
            <person name="Zhang J.S."/>
            <person name="Tsai W.C."/>
            <person name="Van de Peer Y."/>
            <person name="Liu Z.J."/>
        </authorList>
    </citation>
    <scope>NUCLEOTIDE SEQUENCE</scope>
    <source>
        <strain evidence="11">CP</strain>
    </source>
</reference>
<evidence type="ECO:0000313" key="11">
    <source>
        <dbReference type="EMBL" id="KAK1283956.1"/>
    </source>
</evidence>
<dbReference type="GO" id="GO:0046872">
    <property type="term" value="F:metal ion binding"/>
    <property type="evidence" value="ECO:0007669"/>
    <property type="project" value="UniProtKB-KW"/>
</dbReference>
<dbReference type="GO" id="GO:0016787">
    <property type="term" value="F:hydrolase activity"/>
    <property type="evidence" value="ECO:0007669"/>
    <property type="project" value="UniProtKB-KW"/>
</dbReference>
<dbReference type="PANTHER" id="PTHR22930">
    <property type="match status" value="1"/>
</dbReference>
<comment type="similarity">
    <text evidence="3">Belongs to the HARBI1 family.</text>
</comment>
<keyword evidence="7" id="KW-0539">Nucleus</keyword>
<evidence type="ECO:0000256" key="5">
    <source>
        <dbReference type="ARBA" id="ARBA00022723"/>
    </source>
</evidence>
<dbReference type="InterPro" id="IPR058353">
    <property type="entry name" value="DUF8040"/>
</dbReference>
<evidence type="ECO:0000256" key="4">
    <source>
        <dbReference type="ARBA" id="ARBA00022722"/>
    </source>
</evidence>
<proteinExistence type="inferred from homology"/>
<feature type="domain" description="DDE Tnp4" evidence="9">
    <location>
        <begin position="138"/>
        <end position="277"/>
    </location>
</feature>
<keyword evidence="4" id="KW-0540">Nuclease</keyword>